<evidence type="ECO:0000313" key="1">
    <source>
        <dbReference type="EMBL" id="QHU07001.1"/>
    </source>
</evidence>
<reference evidence="1" key="1">
    <citation type="journal article" date="2020" name="Nature">
        <title>Giant virus diversity and host interactions through global metagenomics.</title>
        <authorList>
            <person name="Schulz F."/>
            <person name="Roux S."/>
            <person name="Paez-Espino D."/>
            <person name="Jungbluth S."/>
            <person name="Walsh D.A."/>
            <person name="Denef V.J."/>
            <person name="McMahon K.D."/>
            <person name="Konstantinidis K.T."/>
            <person name="Eloe-Fadrosh E.A."/>
            <person name="Kyrpides N.C."/>
            <person name="Woyke T."/>
        </authorList>
    </citation>
    <scope>NUCLEOTIDE SEQUENCE</scope>
    <source>
        <strain evidence="1">GVMAG-S-1038524-41</strain>
    </source>
</reference>
<name>A0A6C0JQ46_9ZZZZ</name>
<accession>A0A6C0JQ46</accession>
<dbReference type="AlphaFoldDB" id="A0A6C0JQ46"/>
<organism evidence="1">
    <name type="scientific">viral metagenome</name>
    <dbReference type="NCBI Taxonomy" id="1070528"/>
    <lineage>
        <taxon>unclassified sequences</taxon>
        <taxon>metagenomes</taxon>
        <taxon>organismal metagenomes</taxon>
    </lineage>
</organism>
<dbReference type="EMBL" id="MN740670">
    <property type="protein sequence ID" value="QHU07001.1"/>
    <property type="molecule type" value="Genomic_DNA"/>
</dbReference>
<sequence length="39" mass="4194">MGDKKQLLIIWAGHNDTGSTATIDGWIAKCASKYVTVSI</sequence>
<protein>
    <submittedName>
        <fullName evidence="1">Uncharacterized protein</fullName>
    </submittedName>
</protein>
<proteinExistence type="predicted"/>